<name>A0A2H0UIP2_9BACT</name>
<dbReference type="SMART" id="SM00532">
    <property type="entry name" value="LIGANc"/>
    <property type="match status" value="1"/>
</dbReference>
<evidence type="ECO:0000256" key="12">
    <source>
        <dbReference type="ARBA" id="ARBA00034005"/>
    </source>
</evidence>
<evidence type="ECO:0000256" key="8">
    <source>
        <dbReference type="ARBA" id="ARBA00022833"/>
    </source>
</evidence>
<dbReference type="Pfam" id="PF03120">
    <property type="entry name" value="OB_DNA_ligase"/>
    <property type="match status" value="1"/>
</dbReference>
<dbReference type="EMBL" id="PFBF01000042">
    <property type="protein sequence ID" value="PIR86261.1"/>
    <property type="molecule type" value="Genomic_DNA"/>
</dbReference>
<dbReference type="InterPro" id="IPR010994">
    <property type="entry name" value="RuvA_2-like"/>
</dbReference>
<sequence>MSNIPKDLKKRILKLRETINHHSGLYHSLDSPEISDEAYDGLVAELASLEEMYPSLITPDSPTQRVGDSPVEKFTKVTHKVPQWSFDNVFSEEEFIAWDEKTKRFLKKRKDEQLEYICEHKIDGLKIVLEYEAGKLVSGSTRGDGIIGEEITSNIRTIRSIPLTLNEEVDCIVVGEAWLSHKEFERINKERKEEGAELFANPRNAAAGSLRQLDPKIAALRHLNSFVYDIDLLKGARVPETQDKEIDFISKMGFKINSHKKVCRGANDVIKYYRKWREKGKSEEYEMDGVVVKVNDIELQKRLGHTAKAPRFAVAFKFPAEQVTTVVEDIVLQVGRTGVLTPVAHLRPVRVAGSTVSRATLHNEDEIKRLDVRIGDTVILQKAGDVIPDVVQVLTDLRTGKEKSYVWPKKVPACGGDGSIERIEGQAAWRCAQKDSLEQKKRIFAHFVSKKAFDIDRVGEKVTAQLLDEGLINTFDDIFTLTEGDFLALEGFAEKSATQAVESINKSRKVNLSRLLVG</sequence>
<dbReference type="Gene3D" id="1.10.150.20">
    <property type="entry name" value="5' to 3' exonuclease, C-terminal subdomain"/>
    <property type="match status" value="1"/>
</dbReference>
<evidence type="ECO:0000313" key="16">
    <source>
        <dbReference type="Proteomes" id="UP000230706"/>
    </source>
</evidence>
<keyword evidence="10" id="KW-0520">NAD</keyword>
<evidence type="ECO:0000256" key="13">
    <source>
        <dbReference type="ARBA" id="ARBA00060881"/>
    </source>
</evidence>
<comment type="cofactor">
    <cofactor evidence="1">
        <name>Mg(2+)</name>
        <dbReference type="ChEBI" id="CHEBI:18420"/>
    </cofactor>
</comment>
<dbReference type="GO" id="GO:0006260">
    <property type="term" value="P:DNA replication"/>
    <property type="evidence" value="ECO:0007669"/>
    <property type="project" value="UniProtKB-KW"/>
</dbReference>
<evidence type="ECO:0000256" key="9">
    <source>
        <dbReference type="ARBA" id="ARBA00022842"/>
    </source>
</evidence>
<dbReference type="AlphaFoldDB" id="A0A2H0UIP2"/>
<comment type="similarity">
    <text evidence="13">Belongs to the NAD-dependent DNA ligase family. LigA subfamily.</text>
</comment>
<dbReference type="InterPro" id="IPR033136">
    <property type="entry name" value="DNA_ligase_CS"/>
</dbReference>
<evidence type="ECO:0000313" key="15">
    <source>
        <dbReference type="EMBL" id="PIR86261.1"/>
    </source>
</evidence>
<dbReference type="NCBIfam" id="NF005932">
    <property type="entry name" value="PRK07956.1"/>
    <property type="match status" value="1"/>
</dbReference>
<comment type="caution">
    <text evidence="15">The sequence shown here is derived from an EMBL/GenBank/DDBJ whole genome shotgun (WGS) entry which is preliminary data.</text>
</comment>
<dbReference type="Gene3D" id="3.30.470.30">
    <property type="entry name" value="DNA ligase/mRNA capping enzyme"/>
    <property type="match status" value="1"/>
</dbReference>
<dbReference type="PROSITE" id="PS01056">
    <property type="entry name" value="DNA_LIGASE_N2"/>
    <property type="match status" value="1"/>
</dbReference>
<protein>
    <recommendedName>
        <fullName evidence="3">DNA ligase</fullName>
        <ecNumber evidence="2">6.5.1.2</ecNumber>
    </recommendedName>
</protein>
<evidence type="ECO:0000256" key="4">
    <source>
        <dbReference type="ARBA" id="ARBA00022598"/>
    </source>
</evidence>
<feature type="non-terminal residue" evidence="15">
    <location>
        <position position="518"/>
    </location>
</feature>
<keyword evidence="7" id="KW-0227">DNA damage</keyword>
<dbReference type="InterPro" id="IPR001679">
    <property type="entry name" value="DNA_ligase"/>
</dbReference>
<dbReference type="CDD" id="cd00114">
    <property type="entry name" value="LIGANc"/>
    <property type="match status" value="1"/>
</dbReference>
<accession>A0A2H0UIP2</accession>
<dbReference type="GO" id="GO:0006281">
    <property type="term" value="P:DNA repair"/>
    <property type="evidence" value="ECO:0007669"/>
    <property type="project" value="UniProtKB-KW"/>
</dbReference>
<evidence type="ECO:0000256" key="3">
    <source>
        <dbReference type="ARBA" id="ARBA00013308"/>
    </source>
</evidence>
<dbReference type="InterPro" id="IPR013840">
    <property type="entry name" value="DNAligase_N"/>
</dbReference>
<dbReference type="GO" id="GO:0046872">
    <property type="term" value="F:metal ion binding"/>
    <property type="evidence" value="ECO:0007669"/>
    <property type="project" value="UniProtKB-KW"/>
</dbReference>
<feature type="domain" description="NAD-dependent DNA ligase N-terminal" evidence="14">
    <location>
        <begin position="7"/>
        <end position="452"/>
    </location>
</feature>
<keyword evidence="8" id="KW-0862">Zinc</keyword>
<evidence type="ECO:0000259" key="14">
    <source>
        <dbReference type="SMART" id="SM00532"/>
    </source>
</evidence>
<evidence type="ECO:0000256" key="7">
    <source>
        <dbReference type="ARBA" id="ARBA00022763"/>
    </source>
</evidence>
<dbReference type="GO" id="GO:0003911">
    <property type="term" value="F:DNA ligase (NAD+) activity"/>
    <property type="evidence" value="ECO:0007669"/>
    <property type="project" value="UniProtKB-EC"/>
</dbReference>
<dbReference type="Gene3D" id="1.10.287.610">
    <property type="entry name" value="Helix hairpin bin"/>
    <property type="match status" value="1"/>
</dbReference>
<dbReference type="NCBIfam" id="TIGR00575">
    <property type="entry name" value="dnlj"/>
    <property type="match status" value="1"/>
</dbReference>
<keyword evidence="11" id="KW-0234">DNA repair</keyword>
<evidence type="ECO:0000256" key="1">
    <source>
        <dbReference type="ARBA" id="ARBA00001946"/>
    </source>
</evidence>
<proteinExistence type="inferred from homology"/>
<dbReference type="SUPFAM" id="SSF47781">
    <property type="entry name" value="RuvA domain 2-like"/>
    <property type="match status" value="1"/>
</dbReference>
<gene>
    <name evidence="15" type="primary">ligA</name>
    <name evidence="15" type="ORF">COU13_01880</name>
</gene>
<dbReference type="PANTHER" id="PTHR23389">
    <property type="entry name" value="CHROMOSOME TRANSMISSION FIDELITY FACTOR 18"/>
    <property type="match status" value="1"/>
</dbReference>
<dbReference type="GO" id="GO:0005829">
    <property type="term" value="C:cytosol"/>
    <property type="evidence" value="ECO:0007669"/>
    <property type="project" value="TreeGrafter"/>
</dbReference>
<reference evidence="16" key="1">
    <citation type="submission" date="2017-09" db="EMBL/GenBank/DDBJ databases">
        <title>Depth-based differentiation of microbial function through sediment-hosted aquifers and enrichment of novel symbionts in the deep terrestrial subsurface.</title>
        <authorList>
            <person name="Probst A.J."/>
            <person name="Ladd B."/>
            <person name="Jarett J.K."/>
            <person name="Geller-Mcgrath D.E."/>
            <person name="Sieber C.M.K."/>
            <person name="Emerson J.B."/>
            <person name="Anantharaman K."/>
            <person name="Thomas B.C."/>
            <person name="Malmstrom R."/>
            <person name="Stieglmeier M."/>
            <person name="Klingl A."/>
            <person name="Woyke T."/>
            <person name="Ryan C.M."/>
            <person name="Banfield J.F."/>
        </authorList>
    </citation>
    <scope>NUCLEOTIDE SEQUENCE [LARGE SCALE GENOMIC DNA]</scope>
</reference>
<dbReference type="Gene3D" id="2.40.50.140">
    <property type="entry name" value="Nucleic acid-binding proteins"/>
    <property type="match status" value="1"/>
</dbReference>
<comment type="catalytic activity">
    <reaction evidence="12">
        <text>NAD(+) + (deoxyribonucleotide)n-3'-hydroxyl + 5'-phospho-(deoxyribonucleotide)m = (deoxyribonucleotide)n+m + AMP + beta-nicotinamide D-nucleotide.</text>
        <dbReference type="EC" id="6.5.1.2"/>
    </reaction>
</comment>
<dbReference type="Proteomes" id="UP000230706">
    <property type="component" value="Unassembled WGS sequence"/>
</dbReference>
<organism evidence="15 16">
    <name type="scientific">Candidatus Kaiserbacteria bacterium CG10_big_fil_rev_8_21_14_0_10_43_70</name>
    <dbReference type="NCBI Taxonomy" id="1974605"/>
    <lineage>
        <taxon>Bacteria</taxon>
        <taxon>Candidatus Kaiseribacteriota</taxon>
    </lineage>
</organism>
<keyword evidence="5" id="KW-0235">DNA replication</keyword>
<keyword evidence="4 15" id="KW-0436">Ligase</keyword>
<dbReference type="HAMAP" id="MF_01588">
    <property type="entry name" value="DNA_ligase_A"/>
    <property type="match status" value="1"/>
</dbReference>
<dbReference type="EC" id="6.5.1.2" evidence="2"/>
<dbReference type="PANTHER" id="PTHR23389:SF9">
    <property type="entry name" value="DNA LIGASE"/>
    <property type="match status" value="1"/>
</dbReference>
<dbReference type="InterPro" id="IPR013839">
    <property type="entry name" value="DNAligase_adenylation"/>
</dbReference>
<keyword evidence="6" id="KW-0479">Metal-binding</keyword>
<dbReference type="Pfam" id="PF01653">
    <property type="entry name" value="DNA_ligase_aden"/>
    <property type="match status" value="1"/>
</dbReference>
<dbReference type="FunFam" id="2.40.50.140:FF:000012">
    <property type="entry name" value="DNA ligase"/>
    <property type="match status" value="1"/>
</dbReference>
<keyword evidence="9" id="KW-0460">Magnesium</keyword>
<evidence type="ECO:0000256" key="11">
    <source>
        <dbReference type="ARBA" id="ARBA00023204"/>
    </source>
</evidence>
<dbReference type="InterPro" id="IPR004150">
    <property type="entry name" value="NAD_DNA_ligase_OB"/>
</dbReference>
<evidence type="ECO:0000256" key="6">
    <source>
        <dbReference type="ARBA" id="ARBA00022723"/>
    </source>
</evidence>
<evidence type="ECO:0000256" key="5">
    <source>
        <dbReference type="ARBA" id="ARBA00022705"/>
    </source>
</evidence>
<dbReference type="FunFam" id="3.30.470.30:FF:000001">
    <property type="entry name" value="DNA ligase"/>
    <property type="match status" value="1"/>
</dbReference>
<evidence type="ECO:0000256" key="2">
    <source>
        <dbReference type="ARBA" id="ARBA00012722"/>
    </source>
</evidence>
<dbReference type="Gene3D" id="6.20.10.30">
    <property type="match status" value="1"/>
</dbReference>
<dbReference type="InterPro" id="IPR012340">
    <property type="entry name" value="NA-bd_OB-fold"/>
</dbReference>
<evidence type="ECO:0000256" key="10">
    <source>
        <dbReference type="ARBA" id="ARBA00023027"/>
    </source>
</evidence>
<dbReference type="SUPFAM" id="SSF50249">
    <property type="entry name" value="Nucleic acid-binding proteins"/>
    <property type="match status" value="1"/>
</dbReference>
<dbReference type="SUPFAM" id="SSF56091">
    <property type="entry name" value="DNA ligase/mRNA capping enzyme, catalytic domain"/>
    <property type="match status" value="1"/>
</dbReference>